<protein>
    <recommendedName>
        <fullName evidence="2">Reverse transcriptase zinc-binding domain-containing protein</fullName>
    </recommendedName>
</protein>
<dbReference type="PANTHER" id="PTHR34427">
    <property type="entry name" value="DUF4283 DOMAIN PROTEIN"/>
    <property type="match status" value="1"/>
</dbReference>
<feature type="domain" description="Reverse transcriptase zinc-binding" evidence="2">
    <location>
        <begin position="636"/>
        <end position="705"/>
    </location>
</feature>
<dbReference type="AlphaFoldDB" id="A0A2Z6NS41"/>
<evidence type="ECO:0000313" key="3">
    <source>
        <dbReference type="EMBL" id="GAU47008.1"/>
    </source>
</evidence>
<reference evidence="4" key="1">
    <citation type="journal article" date="2017" name="Front. Plant Sci.">
        <title>Climate Clever Clovers: New Paradigm to Reduce the Environmental Footprint of Ruminants by Breeding Low Methanogenic Forages Utilizing Haplotype Variation.</title>
        <authorList>
            <person name="Kaur P."/>
            <person name="Appels R."/>
            <person name="Bayer P.E."/>
            <person name="Keeble-Gagnere G."/>
            <person name="Wang J."/>
            <person name="Hirakawa H."/>
            <person name="Shirasawa K."/>
            <person name="Vercoe P."/>
            <person name="Stefanova K."/>
            <person name="Durmic Z."/>
            <person name="Nichols P."/>
            <person name="Revell C."/>
            <person name="Isobe S.N."/>
            <person name="Edwards D."/>
            <person name="Erskine W."/>
        </authorList>
    </citation>
    <scope>NUCLEOTIDE SEQUENCE [LARGE SCALE GENOMIC DNA]</scope>
    <source>
        <strain evidence="4">cv. Daliak</strain>
    </source>
</reference>
<dbReference type="Pfam" id="PF13966">
    <property type="entry name" value="zf-RVT"/>
    <property type="match status" value="1"/>
</dbReference>
<dbReference type="OrthoDB" id="1750508at2759"/>
<accession>A0A2Z6NS41</accession>
<dbReference type="EMBL" id="DF974274">
    <property type="protein sequence ID" value="GAU47008.1"/>
    <property type="molecule type" value="Genomic_DNA"/>
</dbReference>
<evidence type="ECO:0000256" key="1">
    <source>
        <dbReference type="SAM" id="MobiDB-lite"/>
    </source>
</evidence>
<proteinExistence type="predicted"/>
<dbReference type="Proteomes" id="UP000242715">
    <property type="component" value="Unassembled WGS sequence"/>
</dbReference>
<feature type="region of interest" description="Disordered" evidence="1">
    <location>
        <begin position="308"/>
        <end position="332"/>
    </location>
</feature>
<organism evidence="3 4">
    <name type="scientific">Trifolium subterraneum</name>
    <name type="common">Subterranean clover</name>
    <dbReference type="NCBI Taxonomy" id="3900"/>
    <lineage>
        <taxon>Eukaryota</taxon>
        <taxon>Viridiplantae</taxon>
        <taxon>Streptophyta</taxon>
        <taxon>Embryophyta</taxon>
        <taxon>Tracheophyta</taxon>
        <taxon>Spermatophyta</taxon>
        <taxon>Magnoliopsida</taxon>
        <taxon>eudicotyledons</taxon>
        <taxon>Gunneridae</taxon>
        <taxon>Pentapetalae</taxon>
        <taxon>rosids</taxon>
        <taxon>fabids</taxon>
        <taxon>Fabales</taxon>
        <taxon>Fabaceae</taxon>
        <taxon>Papilionoideae</taxon>
        <taxon>50 kb inversion clade</taxon>
        <taxon>NPAAA clade</taxon>
        <taxon>Hologalegina</taxon>
        <taxon>IRL clade</taxon>
        <taxon>Trifolieae</taxon>
        <taxon>Trifolium</taxon>
    </lineage>
</organism>
<name>A0A2Z6NS41_TRISU</name>
<feature type="region of interest" description="Disordered" evidence="1">
    <location>
        <begin position="433"/>
        <end position="454"/>
    </location>
</feature>
<gene>
    <name evidence="3" type="ORF">TSUD_244370</name>
</gene>
<keyword evidence="4" id="KW-1185">Reference proteome</keyword>
<feature type="compositionally biased region" description="Basic and acidic residues" evidence="1">
    <location>
        <begin position="310"/>
        <end position="332"/>
    </location>
</feature>
<dbReference type="InterPro" id="IPR026960">
    <property type="entry name" value="RVT-Znf"/>
</dbReference>
<dbReference type="PANTHER" id="PTHR34427:SF5">
    <property type="entry name" value="DUF4283 DOMAIN-CONTAINING PROTEIN"/>
    <property type="match status" value="1"/>
</dbReference>
<evidence type="ECO:0000259" key="2">
    <source>
        <dbReference type="Pfam" id="PF13966"/>
    </source>
</evidence>
<sequence length="807" mass="89285">MRREVNTLAHPDKSFKSALAGEMSAPVLIQPEETQTVAADIPMLETDVEEEFLQTLIGSYVGRLRKVVETKNLQMKLGRAGLQVVKVLEMGANMVLLSRGPEVGVGEPVCNLQWWEGFLEELKPWSPNQVCSSRRLWVRVYGVPLHAWGERTFRSISNRCVELVRLDLETANRSRFDVARIQIDTALQGFIDFVIKLKVQGAVYKVRVVEENDGPKELEGAYLEDQLRWSTAASSCASGGGGGQAHTVLEGLDDDNSDCGASEECQYQGRESTVGEGFLENDTAMSLGGTEIRLDIPSNVEKVMVTEETFVQREPNEARGSKSDDKVDQGDKQVADPHIEDAVNIPHSFQPSGPGVVRNLGCHSKIPLVGLEEPIFEVSPSVSISPKIGCEGPVNNISLIEKFDQVLSKSRGKQGALVLSDLSDQEPIHTTPIGLLIPSSSTPAPIKHRKPHLRIPFPPMMGPKSMRLMGAINGGSLSTRRRRDAKKGGEAKELTVGPSFSVVSGGDQHSGWVDPEGQFSDSDESYRSIPGIDLEVVLPAATVNPGQSGVRDLMDEHTILHVEGFQAARQDPAYRAREAEKLIEIQQAIGVSFDSNEHAPMELPENGEAFTVNSTFFLVSDVVSPLLYEPPWRASAFTVIWKCPSPSKVSAFGWQLLHDRIPTRSNLQHRKIIDANGDNSCALCGGTTESSLHLFIYCDAAMTVWKAVFDWLKLPFSLPHNLFSILNFFSHSRGKKLRKGLTTIWNAVVWSLWRQRNAVIFDNGTRDDAEVIDGIKVLSWKWWLSQSKVSHSLLYEWQMEPTMCMAR</sequence>
<evidence type="ECO:0000313" key="4">
    <source>
        <dbReference type="Proteomes" id="UP000242715"/>
    </source>
</evidence>
<feature type="region of interest" description="Disordered" evidence="1">
    <location>
        <begin position="505"/>
        <end position="524"/>
    </location>
</feature>